<accession>A0AAP0J849</accession>
<proteinExistence type="inferred from homology"/>
<evidence type="ECO:0000256" key="1">
    <source>
        <dbReference type="ARBA" id="ARBA00005440"/>
    </source>
</evidence>
<dbReference type="SMART" id="SM00452">
    <property type="entry name" value="STI"/>
    <property type="match status" value="1"/>
</dbReference>
<evidence type="ECO:0000313" key="4">
    <source>
        <dbReference type="EMBL" id="KAK9129269.1"/>
    </source>
</evidence>
<feature type="chain" id="PRO_5042815410" evidence="3">
    <location>
        <begin position="24"/>
        <end position="209"/>
    </location>
</feature>
<keyword evidence="3" id="KW-0732">Signal</keyword>
<name>A0AAP0J849_9MAGN</name>
<keyword evidence="5" id="KW-1185">Reference proteome</keyword>
<dbReference type="PANTHER" id="PTHR33107">
    <property type="entry name" value="KUNITZ TRYPSIN INHIBITOR 2"/>
    <property type="match status" value="1"/>
</dbReference>
<dbReference type="PANTHER" id="PTHR33107:SF81">
    <property type="entry name" value="TRYPSIN INHIBITOR A"/>
    <property type="match status" value="1"/>
</dbReference>
<dbReference type="Gene3D" id="2.80.10.50">
    <property type="match status" value="1"/>
</dbReference>
<evidence type="ECO:0000313" key="5">
    <source>
        <dbReference type="Proteomes" id="UP001417504"/>
    </source>
</evidence>
<organism evidence="4 5">
    <name type="scientific">Stephania japonica</name>
    <dbReference type="NCBI Taxonomy" id="461633"/>
    <lineage>
        <taxon>Eukaryota</taxon>
        <taxon>Viridiplantae</taxon>
        <taxon>Streptophyta</taxon>
        <taxon>Embryophyta</taxon>
        <taxon>Tracheophyta</taxon>
        <taxon>Spermatophyta</taxon>
        <taxon>Magnoliopsida</taxon>
        <taxon>Ranunculales</taxon>
        <taxon>Menispermaceae</taxon>
        <taxon>Menispermoideae</taxon>
        <taxon>Cissampelideae</taxon>
        <taxon>Stephania</taxon>
    </lineage>
</organism>
<keyword evidence="2" id="KW-1015">Disulfide bond</keyword>
<gene>
    <name evidence="4" type="ORF">Sjap_009756</name>
</gene>
<evidence type="ECO:0000256" key="2">
    <source>
        <dbReference type="ARBA" id="ARBA00023157"/>
    </source>
</evidence>
<dbReference type="AlphaFoldDB" id="A0AAP0J849"/>
<dbReference type="GO" id="GO:0004866">
    <property type="term" value="F:endopeptidase inhibitor activity"/>
    <property type="evidence" value="ECO:0007669"/>
    <property type="project" value="InterPro"/>
</dbReference>
<comment type="similarity">
    <text evidence="1">Belongs to the protease inhibitor I3 (leguminous Kunitz-type inhibitor) family.</text>
</comment>
<dbReference type="SUPFAM" id="SSF50386">
    <property type="entry name" value="STI-like"/>
    <property type="match status" value="1"/>
</dbReference>
<dbReference type="InterPro" id="IPR011065">
    <property type="entry name" value="Kunitz_inhibitor_STI-like_sf"/>
</dbReference>
<reference evidence="4 5" key="1">
    <citation type="submission" date="2024-01" db="EMBL/GenBank/DDBJ databases">
        <title>Genome assemblies of Stephania.</title>
        <authorList>
            <person name="Yang L."/>
        </authorList>
    </citation>
    <scope>NUCLEOTIDE SEQUENCE [LARGE SCALE GENOMIC DNA]</scope>
    <source>
        <strain evidence="4">QJT</strain>
        <tissue evidence="4">Leaf</tissue>
    </source>
</reference>
<comment type="caution">
    <text evidence="4">The sequence shown here is derived from an EMBL/GenBank/DDBJ whole genome shotgun (WGS) entry which is preliminary data.</text>
</comment>
<protein>
    <submittedName>
        <fullName evidence="4">Uncharacterized protein</fullName>
    </submittedName>
</protein>
<feature type="signal peptide" evidence="3">
    <location>
        <begin position="1"/>
        <end position="23"/>
    </location>
</feature>
<dbReference type="InterPro" id="IPR002160">
    <property type="entry name" value="Prot_inh_Kunz-lg"/>
</dbReference>
<dbReference type="Pfam" id="PF00197">
    <property type="entry name" value="Kunitz_legume"/>
    <property type="match status" value="1"/>
</dbReference>
<dbReference type="EMBL" id="JBBNAE010000004">
    <property type="protein sequence ID" value="KAK9129269.1"/>
    <property type="molecule type" value="Genomic_DNA"/>
</dbReference>
<evidence type="ECO:0000256" key="3">
    <source>
        <dbReference type="SAM" id="SignalP"/>
    </source>
</evidence>
<dbReference type="Proteomes" id="UP001417504">
    <property type="component" value="Unassembled WGS sequence"/>
</dbReference>
<sequence>MSRFAETAAALVALLCLVLITLAYNSVPTLAQGFPPPVLDTEGKPVTELARYYILQQPSQVINEGGLTLISRNGSCPLYVGQDPTSSLIGRPVRISLFYVRDLLTIYQSTDVSVSFEGSTTCTSSSTDWAIGQDTKNGKTLITTRRENMPSDPFLIVKEGNHYKLRYCPTQGCGDKPCRCGDAGIVVENGRRLLAIGVNPALPVVFKRA</sequence>
<dbReference type="PRINTS" id="PR00291">
    <property type="entry name" value="KUNITZINHBTR"/>
</dbReference>